<organism evidence="1 2">
    <name type="scientific">Allacma fusca</name>
    <dbReference type="NCBI Taxonomy" id="39272"/>
    <lineage>
        <taxon>Eukaryota</taxon>
        <taxon>Metazoa</taxon>
        <taxon>Ecdysozoa</taxon>
        <taxon>Arthropoda</taxon>
        <taxon>Hexapoda</taxon>
        <taxon>Collembola</taxon>
        <taxon>Symphypleona</taxon>
        <taxon>Sminthuridae</taxon>
        <taxon>Allacma</taxon>
    </lineage>
</organism>
<gene>
    <name evidence="1" type="ORF">AFUS01_LOCUS23402</name>
</gene>
<reference evidence="1" key="1">
    <citation type="submission" date="2021-06" db="EMBL/GenBank/DDBJ databases">
        <authorList>
            <person name="Hodson N. C."/>
            <person name="Mongue J. A."/>
            <person name="Jaron S. K."/>
        </authorList>
    </citation>
    <scope>NUCLEOTIDE SEQUENCE</scope>
</reference>
<keyword evidence="2" id="KW-1185">Reference proteome</keyword>
<accession>A0A8J2K9D4</accession>
<feature type="non-terminal residue" evidence="1">
    <location>
        <position position="1"/>
    </location>
</feature>
<evidence type="ECO:0000313" key="2">
    <source>
        <dbReference type="Proteomes" id="UP000708208"/>
    </source>
</evidence>
<sequence>MEAGTSNTEVTLFVNDNCIRSALVTDVTGSVSNIPVNAGPTKRMRKRKLFFDEDSEILDVKTVLKGHDNAMRLTYGDQIIRASGSLQPLTPPLRRHLIKVVCTELIIKCHSNQPSTDQREQLAECIVSQLYPTLAGKDRSDLKNSYYFPSTVVTDSNTGKKKSLSPTG</sequence>
<proteinExistence type="predicted"/>
<name>A0A8J2K9D4_9HEXA</name>
<protein>
    <submittedName>
        <fullName evidence="1">Uncharacterized protein</fullName>
    </submittedName>
</protein>
<dbReference type="AlphaFoldDB" id="A0A8J2K9D4"/>
<evidence type="ECO:0000313" key="1">
    <source>
        <dbReference type="EMBL" id="CAG7784733.1"/>
    </source>
</evidence>
<dbReference type="Proteomes" id="UP000708208">
    <property type="component" value="Unassembled WGS sequence"/>
</dbReference>
<comment type="caution">
    <text evidence="1">The sequence shown here is derived from an EMBL/GenBank/DDBJ whole genome shotgun (WGS) entry which is preliminary data.</text>
</comment>
<dbReference type="EMBL" id="CAJVCH010281664">
    <property type="protein sequence ID" value="CAG7784733.1"/>
    <property type="molecule type" value="Genomic_DNA"/>
</dbReference>